<proteinExistence type="predicted"/>
<dbReference type="EMBL" id="LWSA01000028">
    <property type="protein sequence ID" value="OCX76249.1"/>
    <property type="molecule type" value="Genomic_DNA"/>
</dbReference>
<dbReference type="RefSeq" id="WP_024893267.1">
    <property type="nucleotide sequence ID" value="NZ_LWRZ01000239.1"/>
</dbReference>
<evidence type="ECO:0000313" key="1">
    <source>
        <dbReference type="EMBL" id="OCX76249.1"/>
    </source>
</evidence>
<dbReference type="AlphaFoldDB" id="A0A1C2IRA4"/>
<comment type="caution">
    <text evidence="1">The sequence shown here is derived from an EMBL/GenBank/DDBJ whole genome shotgun (WGS) entry which is preliminary data.</text>
</comment>
<organism evidence="1 2">
    <name type="scientific">Acidithiobacillus thiooxidans</name>
    <name type="common">Thiobacillus thiooxidans</name>
    <dbReference type="NCBI Taxonomy" id="930"/>
    <lineage>
        <taxon>Bacteria</taxon>
        <taxon>Pseudomonadati</taxon>
        <taxon>Pseudomonadota</taxon>
        <taxon>Acidithiobacillia</taxon>
        <taxon>Acidithiobacillales</taxon>
        <taxon>Acidithiobacillaceae</taxon>
        <taxon>Acidithiobacillus</taxon>
    </lineage>
</organism>
<dbReference type="Proteomes" id="UP000094893">
    <property type="component" value="Unassembled WGS sequence"/>
</dbReference>
<accession>A0A1C2IRA4</accession>
<protein>
    <submittedName>
        <fullName evidence="1">Uncharacterized protein</fullName>
    </submittedName>
</protein>
<evidence type="ECO:0000313" key="2">
    <source>
        <dbReference type="Proteomes" id="UP000094893"/>
    </source>
</evidence>
<name>A0A1C2IRA4_ACITH</name>
<reference evidence="1 2" key="1">
    <citation type="journal article" date="2016" name="Int. J. Mol. Sci.">
        <title>Comparative genomics of the extreme acidophile Acidithiobacillus thiooxidans reveals intraspecific divergence and niche adaptation.</title>
        <authorList>
            <person name="Zhang X."/>
            <person name="Feng X."/>
            <person name="Tao J."/>
            <person name="Ma L."/>
            <person name="Xiao Y."/>
            <person name="Liang Y."/>
            <person name="Liu X."/>
            <person name="Yin H."/>
        </authorList>
    </citation>
    <scope>NUCLEOTIDE SEQUENCE [LARGE SCALE GENOMIC DNA]</scope>
    <source>
        <strain evidence="1 2">A02</strain>
    </source>
</reference>
<gene>
    <name evidence="1" type="ORF">A6P07_02840</name>
</gene>
<sequence>MKTNMTTVLDEEITQAITVKSVGGLECWADNDYGYQFTVPVTFEFDGKQFGVYYQEDAQDGFGLMPFSRNDDDDVNHLIDAVCDKYGIDCLSDDHLAIKCIENAGLAAAEAEYETRHLGLEDGDPDEMREEGARAVHAHCALGGNEIECYAYDGLEMLDVRDNNPGGVARHAWVPEGTWDELASAAKTDDAGNGNVSIEQAFQWLRQNESRFDWITE</sequence>